<proteinExistence type="inferred from homology"/>
<dbReference type="PANTHER" id="PTHR34068:SF1">
    <property type="entry name" value="UPF0145 PROTEIN YBJQ"/>
    <property type="match status" value="1"/>
</dbReference>
<keyword evidence="4" id="KW-1185">Reference proteome</keyword>
<accession>A0ABY7QRR8</accession>
<dbReference type="Pfam" id="PF01906">
    <property type="entry name" value="YbjQ_1"/>
    <property type="match status" value="1"/>
</dbReference>
<dbReference type="RefSeq" id="WP_271191021.1">
    <property type="nucleotide sequence ID" value="NZ_CP115667.1"/>
</dbReference>
<organism evidence="3 4">
    <name type="scientific">Peptoniphilus equinus</name>
    <dbReference type="NCBI Taxonomy" id="3016343"/>
    <lineage>
        <taxon>Bacteria</taxon>
        <taxon>Bacillati</taxon>
        <taxon>Bacillota</taxon>
        <taxon>Tissierellia</taxon>
        <taxon>Tissierellales</taxon>
        <taxon>Peptoniphilaceae</taxon>
        <taxon>Peptoniphilus</taxon>
    </lineage>
</organism>
<evidence type="ECO:0000256" key="1">
    <source>
        <dbReference type="ARBA" id="ARBA00010751"/>
    </source>
</evidence>
<dbReference type="PANTHER" id="PTHR34068">
    <property type="entry name" value="UPF0145 PROTEIN YBJQ"/>
    <property type="match status" value="1"/>
</dbReference>
<gene>
    <name evidence="3" type="ORF">O6R05_05640</name>
</gene>
<dbReference type="Proteomes" id="UP001210339">
    <property type="component" value="Chromosome"/>
</dbReference>
<reference evidence="3 4" key="1">
    <citation type="submission" date="2023-01" db="EMBL/GenBank/DDBJ databases">
        <authorList>
            <person name="Lee S.H."/>
            <person name="Jung H.S."/>
            <person name="Yun J.U."/>
        </authorList>
    </citation>
    <scope>NUCLEOTIDE SEQUENCE [LARGE SCALE GENOMIC DNA]</scope>
    <source>
        <strain evidence="3 4">CBA3646</strain>
    </source>
</reference>
<sequence length="105" mass="11219">MLLSTTSTIEGHTITSYLGLVYGETINGINFMKDIGAGFRNFVGGRSAGYESELLEARNTCMDEMIRRAQDLGADGIVGININVEALGQGNMILVNVVGTAVRFS</sequence>
<dbReference type="EMBL" id="CP115667">
    <property type="protein sequence ID" value="WBW49491.1"/>
    <property type="molecule type" value="Genomic_DNA"/>
</dbReference>
<dbReference type="HAMAP" id="MF_00338">
    <property type="entry name" value="UPF0145"/>
    <property type="match status" value="1"/>
</dbReference>
<dbReference type="InterPro" id="IPR002765">
    <property type="entry name" value="UPF0145_YbjQ-like"/>
</dbReference>
<dbReference type="SUPFAM" id="SSF117782">
    <property type="entry name" value="YbjQ-like"/>
    <property type="match status" value="1"/>
</dbReference>
<evidence type="ECO:0000313" key="3">
    <source>
        <dbReference type="EMBL" id="WBW49491.1"/>
    </source>
</evidence>
<evidence type="ECO:0000313" key="4">
    <source>
        <dbReference type="Proteomes" id="UP001210339"/>
    </source>
</evidence>
<name>A0ABY7QRR8_9FIRM</name>
<evidence type="ECO:0000256" key="2">
    <source>
        <dbReference type="HAMAP-Rule" id="MF_00338"/>
    </source>
</evidence>
<protein>
    <recommendedName>
        <fullName evidence="2">UPF0145 protein O6R05_05640</fullName>
    </recommendedName>
</protein>
<comment type="similarity">
    <text evidence="1 2">Belongs to the UPF0145 family.</text>
</comment>
<dbReference type="InterPro" id="IPR035439">
    <property type="entry name" value="UPF0145_dom_sf"/>
</dbReference>
<dbReference type="Gene3D" id="3.30.110.70">
    <property type="entry name" value="Hypothetical protein apc22750. Chain B"/>
    <property type="match status" value="1"/>
</dbReference>